<feature type="transmembrane region" description="Helical" evidence="1">
    <location>
        <begin position="249"/>
        <end position="276"/>
    </location>
</feature>
<protein>
    <submittedName>
        <fullName evidence="3">DUF4349 domain-containing protein</fullName>
    </submittedName>
</protein>
<evidence type="ECO:0000313" key="3">
    <source>
        <dbReference type="EMBL" id="TFF40940.1"/>
    </source>
</evidence>
<evidence type="ECO:0000259" key="2">
    <source>
        <dbReference type="Pfam" id="PF14257"/>
    </source>
</evidence>
<evidence type="ECO:0000313" key="4">
    <source>
        <dbReference type="Proteomes" id="UP000297540"/>
    </source>
</evidence>
<dbReference type="PROSITE" id="PS51257">
    <property type="entry name" value="PROKAR_LIPOPROTEIN"/>
    <property type="match status" value="1"/>
</dbReference>
<dbReference type="InterPro" id="IPR025645">
    <property type="entry name" value="DUF4349"/>
</dbReference>
<dbReference type="AlphaFoldDB" id="A0A4Y8SQW6"/>
<dbReference type="EMBL" id="SOZE01000001">
    <property type="protein sequence ID" value="TFF40940.1"/>
    <property type="molecule type" value="Genomic_DNA"/>
</dbReference>
<accession>A0A4Y8SQW6</accession>
<keyword evidence="4" id="KW-1185">Reference proteome</keyword>
<sequence>MKTKILVVLAAVALLAACKGKNYEYANTDKRASAADTVGIAADTLFKGPDKLVKTADMAFKVKNVQQTGDSVSALTNRLGGMVMHHQMRSEVVNSQDIRVSDDSVLHVSAFNTSADMTVKIPSEKLEGFMIKVSHLGMYITSRQMDIEDKSLDYLAERMKTNNRREMIAQQKSGKITIKNPDAVLSLKDDLVDGQINNQRIDAAVKYSNISLSFHQSNTILKEMVANDDPSAYQLPFFKRLGMAIVNGWAMFTEFIIGLVNVWVFLLAGIGVWVAYRTYKKRYVPLKV</sequence>
<dbReference type="RefSeq" id="WP_133229430.1">
    <property type="nucleotide sequence ID" value="NZ_SOZE01000001.1"/>
</dbReference>
<gene>
    <name evidence="3" type="ORF">E2R66_01835</name>
</gene>
<comment type="caution">
    <text evidence="3">The sequence shown here is derived from an EMBL/GenBank/DDBJ whole genome shotgun (WGS) entry which is preliminary data.</text>
</comment>
<dbReference type="Pfam" id="PF14257">
    <property type="entry name" value="DUF4349"/>
    <property type="match status" value="1"/>
</dbReference>
<feature type="domain" description="DUF4349" evidence="2">
    <location>
        <begin position="51"/>
        <end position="276"/>
    </location>
</feature>
<dbReference type="OrthoDB" id="790552at2"/>
<evidence type="ECO:0000256" key="1">
    <source>
        <dbReference type="SAM" id="Phobius"/>
    </source>
</evidence>
<proteinExistence type="predicted"/>
<reference evidence="3 4" key="1">
    <citation type="journal article" date="2017" name="Int. J. Syst. Evol. Microbiol.">
        <title>Mucilaginibacterpsychrotolerans sp. nov., isolated from peatlands.</title>
        <authorList>
            <person name="Deng Y."/>
            <person name="Shen L."/>
            <person name="Xu B."/>
            <person name="Liu Y."/>
            <person name="Gu Z."/>
            <person name="Liu H."/>
            <person name="Zhou Y."/>
        </authorList>
    </citation>
    <scope>NUCLEOTIDE SEQUENCE [LARGE SCALE GENOMIC DNA]</scope>
    <source>
        <strain evidence="3 4">NH7-4</strain>
    </source>
</reference>
<dbReference type="Proteomes" id="UP000297540">
    <property type="component" value="Unassembled WGS sequence"/>
</dbReference>
<name>A0A4Y8SQW6_9SPHI</name>
<keyword evidence="1" id="KW-0472">Membrane</keyword>
<keyword evidence="1" id="KW-0812">Transmembrane</keyword>
<organism evidence="3 4">
    <name type="scientific">Mucilaginibacter psychrotolerans</name>
    <dbReference type="NCBI Taxonomy" id="1524096"/>
    <lineage>
        <taxon>Bacteria</taxon>
        <taxon>Pseudomonadati</taxon>
        <taxon>Bacteroidota</taxon>
        <taxon>Sphingobacteriia</taxon>
        <taxon>Sphingobacteriales</taxon>
        <taxon>Sphingobacteriaceae</taxon>
        <taxon>Mucilaginibacter</taxon>
    </lineage>
</organism>
<keyword evidence="1" id="KW-1133">Transmembrane helix</keyword>